<sequence>MGPAPEPRPHSSSPVRSRQPPPPTWSGRPPGPARPASDHRQGRGLLPAPGSPSSPEVHAGTAIVLPRPARSRRVRPQVQDRPVRRFQAAD</sequence>
<feature type="compositionally biased region" description="Low complexity" evidence="1">
    <location>
        <begin position="44"/>
        <end position="55"/>
    </location>
</feature>
<name>A0AAV7NF84_PLEWA</name>
<proteinExistence type="predicted"/>
<feature type="compositionally biased region" description="Pro residues" evidence="1">
    <location>
        <begin position="19"/>
        <end position="33"/>
    </location>
</feature>
<evidence type="ECO:0000313" key="4">
    <source>
        <dbReference type="Proteomes" id="UP001066276"/>
    </source>
</evidence>
<keyword evidence="4" id="KW-1185">Reference proteome</keyword>
<feature type="region of interest" description="Disordered" evidence="1">
    <location>
        <begin position="1"/>
        <end position="90"/>
    </location>
</feature>
<comment type="caution">
    <text evidence="3">The sequence shown here is derived from an EMBL/GenBank/DDBJ whole genome shotgun (WGS) entry which is preliminary data.</text>
</comment>
<evidence type="ECO:0000313" key="2">
    <source>
        <dbReference type="EMBL" id="KAJ1079653.1"/>
    </source>
</evidence>
<dbReference type="AlphaFoldDB" id="A0AAV7NF84"/>
<dbReference type="EMBL" id="JANPWB010000039">
    <property type="protein sequence ID" value="KAJ1079653.1"/>
    <property type="molecule type" value="Genomic_DNA"/>
</dbReference>
<accession>A0AAV7NF84</accession>
<evidence type="ECO:0000313" key="3">
    <source>
        <dbReference type="EMBL" id="KAJ1113359.1"/>
    </source>
</evidence>
<protein>
    <submittedName>
        <fullName evidence="3">Uncharacterized protein</fullName>
    </submittedName>
</protein>
<dbReference type="EMBL" id="JANPWB010000012">
    <property type="protein sequence ID" value="KAJ1113359.1"/>
    <property type="molecule type" value="Genomic_DNA"/>
</dbReference>
<gene>
    <name evidence="2" type="ORF">NDU88_000109</name>
    <name evidence="3" type="ORF">NDU88_001605</name>
</gene>
<reference evidence="3 4" key="1">
    <citation type="journal article" date="2022" name="bioRxiv">
        <title>Sequencing and chromosome-scale assembly of the giantPleurodeles waltlgenome.</title>
        <authorList>
            <person name="Brown T."/>
            <person name="Elewa A."/>
            <person name="Iarovenko S."/>
            <person name="Subramanian E."/>
            <person name="Araus A.J."/>
            <person name="Petzold A."/>
            <person name="Susuki M."/>
            <person name="Suzuki K.-i.T."/>
            <person name="Hayashi T."/>
            <person name="Toyoda A."/>
            <person name="Oliveira C."/>
            <person name="Osipova E."/>
            <person name="Leigh N.D."/>
            <person name="Simon A."/>
            <person name="Yun M.H."/>
        </authorList>
    </citation>
    <scope>NUCLEOTIDE SEQUENCE</scope>
    <source>
        <strain evidence="3">20211129_DDA</strain>
        <tissue evidence="3">Liver</tissue>
    </source>
</reference>
<organism evidence="3 4">
    <name type="scientific">Pleurodeles waltl</name>
    <name type="common">Iberian ribbed newt</name>
    <dbReference type="NCBI Taxonomy" id="8319"/>
    <lineage>
        <taxon>Eukaryota</taxon>
        <taxon>Metazoa</taxon>
        <taxon>Chordata</taxon>
        <taxon>Craniata</taxon>
        <taxon>Vertebrata</taxon>
        <taxon>Euteleostomi</taxon>
        <taxon>Amphibia</taxon>
        <taxon>Batrachia</taxon>
        <taxon>Caudata</taxon>
        <taxon>Salamandroidea</taxon>
        <taxon>Salamandridae</taxon>
        <taxon>Pleurodelinae</taxon>
        <taxon>Pleurodeles</taxon>
    </lineage>
</organism>
<evidence type="ECO:0000256" key="1">
    <source>
        <dbReference type="SAM" id="MobiDB-lite"/>
    </source>
</evidence>
<dbReference type="Proteomes" id="UP001066276">
    <property type="component" value="Chromosome 8"/>
</dbReference>